<evidence type="ECO:0000313" key="3">
    <source>
        <dbReference type="WBParaSite" id="GPUH_0000291501-mRNA-1"/>
    </source>
</evidence>
<protein>
    <submittedName>
        <fullName evidence="1 3">Uncharacterized protein</fullName>
    </submittedName>
</protein>
<dbReference type="AlphaFoldDB" id="A0A183D2G9"/>
<dbReference type="WBParaSite" id="GPUH_0000291501-mRNA-1">
    <property type="protein sequence ID" value="GPUH_0000291501-mRNA-1"/>
    <property type="gene ID" value="GPUH_0000291501"/>
</dbReference>
<evidence type="ECO:0000313" key="1">
    <source>
        <dbReference type="EMBL" id="VDK36942.1"/>
    </source>
</evidence>
<dbReference type="Proteomes" id="UP000271098">
    <property type="component" value="Unassembled WGS sequence"/>
</dbReference>
<evidence type="ECO:0000313" key="2">
    <source>
        <dbReference type="Proteomes" id="UP000271098"/>
    </source>
</evidence>
<reference evidence="3" key="1">
    <citation type="submission" date="2016-06" db="UniProtKB">
        <authorList>
            <consortium name="WormBaseParasite"/>
        </authorList>
    </citation>
    <scope>IDENTIFICATION</scope>
</reference>
<organism evidence="3">
    <name type="scientific">Gongylonema pulchrum</name>
    <dbReference type="NCBI Taxonomy" id="637853"/>
    <lineage>
        <taxon>Eukaryota</taxon>
        <taxon>Metazoa</taxon>
        <taxon>Ecdysozoa</taxon>
        <taxon>Nematoda</taxon>
        <taxon>Chromadorea</taxon>
        <taxon>Rhabditida</taxon>
        <taxon>Spirurina</taxon>
        <taxon>Spiruromorpha</taxon>
        <taxon>Spiruroidea</taxon>
        <taxon>Gongylonematidae</taxon>
        <taxon>Gongylonema</taxon>
    </lineage>
</organism>
<dbReference type="EMBL" id="UYRT01004648">
    <property type="protein sequence ID" value="VDK36942.1"/>
    <property type="molecule type" value="Genomic_DNA"/>
</dbReference>
<dbReference type="OrthoDB" id="5869604at2759"/>
<gene>
    <name evidence="1" type="ORF">GPUH_LOCUS2911</name>
</gene>
<proteinExistence type="predicted"/>
<reference evidence="1 2" key="2">
    <citation type="submission" date="2018-11" db="EMBL/GenBank/DDBJ databases">
        <authorList>
            <consortium name="Pathogen Informatics"/>
        </authorList>
    </citation>
    <scope>NUCLEOTIDE SEQUENCE [LARGE SCALE GENOMIC DNA]</scope>
</reference>
<accession>A0A183D2G9</accession>
<keyword evidence="2" id="KW-1185">Reference proteome</keyword>
<sequence>MSGGRGIEELYELSDDVKRKEWLDDWLGFMHRIGDDDDDAAEDDFWKVLKLILELVSLPLIQCYYIFEQRII</sequence>
<name>A0A183D2G9_9BILA</name>